<dbReference type="Proteomes" id="UP000546917">
    <property type="component" value="Unassembled WGS sequence"/>
</dbReference>
<dbReference type="EMBL" id="CP015363">
    <property type="protein sequence ID" value="ARD84621.1"/>
    <property type="molecule type" value="Genomic_DNA"/>
</dbReference>
<dbReference type="PANTHER" id="PTHR42947">
    <property type="entry name" value="COB--COM HETERODISULFIDE REDUCTASE SUBUNIT B 1"/>
    <property type="match status" value="1"/>
</dbReference>
<dbReference type="GeneID" id="84217338"/>
<keyword evidence="1" id="KW-0560">Oxidoreductase</keyword>
<dbReference type="Proteomes" id="UP000192050">
    <property type="component" value="Chromosome"/>
</dbReference>
<dbReference type="Gene3D" id="1.20.1050.140">
    <property type="match status" value="1"/>
</dbReference>
<dbReference type="Pfam" id="PF02754">
    <property type="entry name" value="CCG"/>
    <property type="match status" value="2"/>
</dbReference>
<evidence type="ECO:0000313" key="4">
    <source>
        <dbReference type="EMBL" id="NOL59451.1"/>
    </source>
</evidence>
<dbReference type="PANTHER" id="PTHR42947:SF1">
    <property type="entry name" value="COB--COM HETERODISULFIDE REDUCTASE SUBUNIT B 1"/>
    <property type="match status" value="1"/>
</dbReference>
<reference evidence="3 5" key="1">
    <citation type="submission" date="2011-10" db="EMBL/GenBank/DDBJ databases">
        <title>Metabolic and evolutionary patterns in the extreme acidophile Ferroplasma acidiphilum.</title>
        <authorList>
            <person name="Golyshina O.V."/>
            <person name="Kozyavkin S.A."/>
            <person name="Tatusov R.L."/>
            <person name="Slesarev A.I."/>
            <person name="Golyshin P.N."/>
        </authorList>
    </citation>
    <scope>NUCLEOTIDE SEQUENCE [LARGE SCALE GENOMIC DNA]</scope>
    <source>
        <strain evidence="3">Berkeley</strain>
        <strain evidence="5">Y</strain>
    </source>
</reference>
<keyword evidence="5" id="KW-1185">Reference proteome</keyword>
<proteinExistence type="predicted"/>
<dbReference type="RefSeq" id="WP_081141837.1">
    <property type="nucleotide sequence ID" value="NZ_CP015363.1"/>
</dbReference>
<sequence length="291" mass="32416">MKVAYYPGCASHGIAKDVDIATQLIAKDLDLELMEVDDWNCCGGGFMDDKNESSHTSLNLRNLEKVEKMGYDKMATPCSVCLNSHKMAVDKYENDPVLKEDVDQRLKNANMEEYDNGVESEHFIWVLIRDVGIENIRKHVKRPLTNIKVGTYYGCQLLRPSNVMGFESAFNPHSVMDLVAATGATPVAFPMKSACCGFPLMGSNPTVALKMANNVLSSARDNGSEMLVHPCSLCHLQLDVTQTKIQREFKQDWRLPALYITQLIGLSFGYSPKELGLSKMSMEYLSSRGIS</sequence>
<name>A0A1V0N3E8_9ARCH</name>
<accession>A0A1V0N3E8</accession>
<dbReference type="KEGG" id="fai:FAD_0715"/>
<organism evidence="3 5">
    <name type="scientific">Ferroplasma acidiphilum</name>
    <dbReference type="NCBI Taxonomy" id="74969"/>
    <lineage>
        <taxon>Archaea</taxon>
        <taxon>Methanobacteriati</taxon>
        <taxon>Thermoplasmatota</taxon>
        <taxon>Thermoplasmata</taxon>
        <taxon>Thermoplasmatales</taxon>
        <taxon>Ferroplasmaceae</taxon>
        <taxon>Ferroplasma</taxon>
    </lineage>
</organism>
<dbReference type="InterPro" id="IPR004017">
    <property type="entry name" value="Cys_rich_dom"/>
</dbReference>
<dbReference type="OrthoDB" id="144689at2157"/>
<reference evidence="4 6" key="2">
    <citation type="submission" date="2020-05" db="EMBL/GenBank/DDBJ databases">
        <authorList>
            <person name="Zhang R."/>
        </authorList>
    </citation>
    <scope>NUCLEOTIDE SEQUENCE [LARGE SCALE GENOMIC DNA]</scope>
    <source>
        <strain evidence="4 6">DSM 28986</strain>
    </source>
</reference>
<evidence type="ECO:0000259" key="2">
    <source>
        <dbReference type="Pfam" id="PF02754"/>
    </source>
</evidence>
<feature type="domain" description="Cysteine-rich" evidence="2">
    <location>
        <begin position="150"/>
        <end position="239"/>
    </location>
</feature>
<evidence type="ECO:0000313" key="5">
    <source>
        <dbReference type="Proteomes" id="UP000192050"/>
    </source>
</evidence>
<protein>
    <submittedName>
        <fullName evidence="4">CoB--CoM heterodisulfide reductase iron-sulfur subunit B family protein</fullName>
    </submittedName>
    <submittedName>
        <fullName evidence="3">Succinate dehydrogenase, subunit C</fullName>
    </submittedName>
</protein>
<evidence type="ECO:0000313" key="6">
    <source>
        <dbReference type="Proteomes" id="UP000546917"/>
    </source>
</evidence>
<dbReference type="STRING" id="74969.FAD_0715"/>
<dbReference type="AlphaFoldDB" id="A0A1V0N3E8"/>
<dbReference type="EMBL" id="JABGBP010000033">
    <property type="protein sequence ID" value="NOL59451.1"/>
    <property type="molecule type" value="Genomic_DNA"/>
</dbReference>
<evidence type="ECO:0000313" key="3">
    <source>
        <dbReference type="EMBL" id="ARD84621.1"/>
    </source>
</evidence>
<dbReference type="GO" id="GO:0016491">
    <property type="term" value="F:oxidoreductase activity"/>
    <property type="evidence" value="ECO:0007669"/>
    <property type="project" value="UniProtKB-KW"/>
</dbReference>
<evidence type="ECO:0000256" key="1">
    <source>
        <dbReference type="ARBA" id="ARBA00023002"/>
    </source>
</evidence>
<gene>
    <name evidence="3" type="ORF">FAD_0715</name>
    <name evidence="4" type="ORF">HLB00_01185</name>
</gene>
<dbReference type="InterPro" id="IPR051278">
    <property type="entry name" value="HdrB/HdrD_reductase"/>
</dbReference>
<feature type="domain" description="Cysteine-rich" evidence="2">
    <location>
        <begin position="3"/>
        <end position="83"/>
    </location>
</feature>
<dbReference type="Gene3D" id="3.40.50.11810">
    <property type="match status" value="1"/>
</dbReference>